<reference evidence="5" key="1">
    <citation type="journal article" date="2021" name="PeerJ">
        <title>Extensive microbial diversity within the chicken gut microbiome revealed by metagenomics and culture.</title>
        <authorList>
            <person name="Gilroy R."/>
            <person name="Ravi A."/>
            <person name="Getino M."/>
            <person name="Pursley I."/>
            <person name="Horton D.L."/>
            <person name="Alikhan N.F."/>
            <person name="Baker D."/>
            <person name="Gharbi K."/>
            <person name="Hall N."/>
            <person name="Watson M."/>
            <person name="Adriaenssens E.M."/>
            <person name="Foster-Nyarko E."/>
            <person name="Jarju S."/>
            <person name="Secka A."/>
            <person name="Antonio M."/>
            <person name="Oren A."/>
            <person name="Chaudhuri R.R."/>
            <person name="La Ragione R."/>
            <person name="Hildebrand F."/>
            <person name="Pallen M.J."/>
        </authorList>
    </citation>
    <scope>NUCLEOTIDE SEQUENCE</scope>
    <source>
        <strain evidence="5">6627</strain>
    </source>
</reference>
<dbReference type="GO" id="GO:0016829">
    <property type="term" value="F:lyase activity"/>
    <property type="evidence" value="ECO:0007669"/>
    <property type="project" value="InterPro"/>
</dbReference>
<comment type="cofactor">
    <cofactor evidence="1">
        <name>pyridoxal 5'-phosphate</name>
        <dbReference type="ChEBI" id="CHEBI:597326"/>
    </cofactor>
</comment>
<evidence type="ECO:0000259" key="4">
    <source>
        <dbReference type="Pfam" id="PF01212"/>
    </source>
</evidence>
<evidence type="ECO:0000256" key="3">
    <source>
        <dbReference type="ARBA" id="ARBA00022898"/>
    </source>
</evidence>
<dbReference type="Gene3D" id="3.90.1150.10">
    <property type="entry name" value="Aspartate Aminotransferase, domain 1"/>
    <property type="match status" value="1"/>
</dbReference>
<evidence type="ECO:0000256" key="1">
    <source>
        <dbReference type="ARBA" id="ARBA00001933"/>
    </source>
</evidence>
<comment type="similarity">
    <text evidence="2">Belongs to the threonine aldolase family.</text>
</comment>
<dbReference type="InterPro" id="IPR015421">
    <property type="entry name" value="PyrdxlP-dep_Trfase_major"/>
</dbReference>
<dbReference type="SUPFAM" id="SSF53383">
    <property type="entry name" value="PLP-dependent transferases"/>
    <property type="match status" value="1"/>
</dbReference>
<evidence type="ECO:0000313" key="5">
    <source>
        <dbReference type="EMBL" id="HIX01394.1"/>
    </source>
</evidence>
<comment type="caution">
    <text evidence="5">The sequence shown here is derived from an EMBL/GenBank/DDBJ whole genome shotgun (WGS) entry which is preliminary data.</text>
</comment>
<protein>
    <submittedName>
        <fullName evidence="5">Aminotransferase class I/II-fold pyridoxal phosphate-dependent enzyme</fullName>
    </submittedName>
</protein>
<reference evidence="5" key="2">
    <citation type="submission" date="2021-04" db="EMBL/GenBank/DDBJ databases">
        <authorList>
            <person name="Gilroy R."/>
        </authorList>
    </citation>
    <scope>NUCLEOTIDE SEQUENCE</scope>
    <source>
        <strain evidence="5">6627</strain>
    </source>
</reference>
<keyword evidence="5" id="KW-0808">Transferase</keyword>
<name>A0A9D1UW08_9LACO</name>
<dbReference type="Pfam" id="PF01212">
    <property type="entry name" value="Beta_elim_lyase"/>
    <property type="match status" value="1"/>
</dbReference>
<keyword evidence="3" id="KW-0663">Pyridoxal phosphate</keyword>
<evidence type="ECO:0000256" key="2">
    <source>
        <dbReference type="ARBA" id="ARBA00006966"/>
    </source>
</evidence>
<feature type="domain" description="Aromatic amino acid beta-eliminating lyase/threonine aldolase" evidence="4">
    <location>
        <begin position="29"/>
        <end position="241"/>
    </location>
</feature>
<keyword evidence="5" id="KW-0032">Aminotransferase</keyword>
<organism evidence="5 6">
    <name type="scientific">Candidatus Ligilactobacillus excrementigallinarum</name>
    <dbReference type="NCBI Taxonomy" id="2838641"/>
    <lineage>
        <taxon>Bacteria</taxon>
        <taxon>Bacillati</taxon>
        <taxon>Bacillota</taxon>
        <taxon>Bacilli</taxon>
        <taxon>Lactobacillales</taxon>
        <taxon>Lactobacillaceae</taxon>
        <taxon>Ligilactobacillus</taxon>
    </lineage>
</organism>
<dbReference type="AlphaFoldDB" id="A0A9D1UW08"/>
<dbReference type="PANTHER" id="PTHR48097:SF5">
    <property type="entry name" value="LOW SPECIFICITY L-THREONINE ALDOLASE"/>
    <property type="match status" value="1"/>
</dbReference>
<dbReference type="InterPro" id="IPR015424">
    <property type="entry name" value="PyrdxlP-dep_Trfase"/>
</dbReference>
<dbReference type="GO" id="GO:0008483">
    <property type="term" value="F:transaminase activity"/>
    <property type="evidence" value="ECO:0007669"/>
    <property type="project" value="UniProtKB-KW"/>
</dbReference>
<dbReference type="InterPro" id="IPR015422">
    <property type="entry name" value="PyrdxlP-dep_Trfase_small"/>
</dbReference>
<dbReference type="EMBL" id="DXFP01000009">
    <property type="protein sequence ID" value="HIX01394.1"/>
    <property type="molecule type" value="Genomic_DNA"/>
</dbReference>
<gene>
    <name evidence="5" type="ORF">H9861_01385</name>
</gene>
<dbReference type="Proteomes" id="UP000823963">
    <property type="component" value="Unassembled WGS sequence"/>
</dbReference>
<dbReference type="PANTHER" id="PTHR48097">
    <property type="entry name" value="L-THREONINE ALDOLASE-RELATED"/>
    <property type="match status" value="1"/>
</dbReference>
<evidence type="ECO:0000313" key="6">
    <source>
        <dbReference type="Proteomes" id="UP000823963"/>
    </source>
</evidence>
<dbReference type="Gene3D" id="3.40.640.10">
    <property type="entry name" value="Type I PLP-dependent aspartate aminotransferase-like (Major domain)"/>
    <property type="match status" value="1"/>
</dbReference>
<proteinExistence type="inferred from homology"/>
<dbReference type="InterPro" id="IPR001597">
    <property type="entry name" value="ArAA_b-elim_lyase/Thr_aldolase"/>
</dbReference>
<sequence length="341" mass="38605">MISFANDYLEGAHPQILQALVDTNFVQEPGYGYDSFSQKAEAAIQRTLGTTDAQITFLQGGTQTNQIVIDSLLKDYEGVIAPDIGHISVHEAGAIEACGHKIITLPSHDAKLDPVDIKQFIEDFKNDMNMEHMVFPGMVYITYPTEYGTLYSKQELTDLYEVCQQYQLPLFIDGARLGYGLMSPEADLTIQDLVNLCDVFYIGGTKVGALCGEAVVFTHNNMPAHFKTIVKRHGALLAKGRLTGIQFLELFKDDLYFKISKHADQLALKLRDTLKEKGYRFYYDSPTNQQFVILDNRQLDELAKQVDFARWEKYDDQHSVARFVINWATTSENVDYLIDLL</sequence>
<dbReference type="GO" id="GO:0006520">
    <property type="term" value="P:amino acid metabolic process"/>
    <property type="evidence" value="ECO:0007669"/>
    <property type="project" value="InterPro"/>
</dbReference>
<accession>A0A9D1UW08</accession>